<gene>
    <name evidence="2" type="ORF">PENSOL_c001G03585</name>
</gene>
<proteinExistence type="predicted"/>
<protein>
    <submittedName>
        <fullName evidence="2">Uncharacterized protein</fullName>
    </submittedName>
</protein>
<evidence type="ECO:0000256" key="1">
    <source>
        <dbReference type="SAM" id="MobiDB-lite"/>
    </source>
</evidence>
<name>A0A1V6RP48_9EURO</name>
<comment type="caution">
    <text evidence="2">The sequence shown here is derived from an EMBL/GenBank/DDBJ whole genome shotgun (WGS) entry which is preliminary data.</text>
</comment>
<sequence>MPRLTTARIAIIATICTSPVNQYVVVPEGIEGNRYELLACFLGLNSFGPTIAVGLAMDRRVVYSTSGADGPISNKNPGWKPTAYTNAIASRAKRYDIKAADITANPPPNRAVVLNKEDTGVCDVAVNRDQVSLRRHLRKDPGATMRLQYSYHAYVTAEVAPEDYRRTEQRASNSEASNAETSNEEHEDEGEVEEHDAE</sequence>
<dbReference type="Proteomes" id="UP000191612">
    <property type="component" value="Unassembled WGS sequence"/>
</dbReference>
<feature type="region of interest" description="Disordered" evidence="1">
    <location>
        <begin position="160"/>
        <end position="198"/>
    </location>
</feature>
<evidence type="ECO:0000313" key="2">
    <source>
        <dbReference type="EMBL" id="OQE03557.1"/>
    </source>
</evidence>
<evidence type="ECO:0000313" key="3">
    <source>
        <dbReference type="Proteomes" id="UP000191612"/>
    </source>
</evidence>
<feature type="compositionally biased region" description="Low complexity" evidence="1">
    <location>
        <begin position="171"/>
        <end position="181"/>
    </location>
</feature>
<accession>A0A1V6RP48</accession>
<dbReference type="EMBL" id="MDYO01000001">
    <property type="protein sequence ID" value="OQE03557.1"/>
    <property type="molecule type" value="Genomic_DNA"/>
</dbReference>
<dbReference type="AlphaFoldDB" id="A0A1V6RP48"/>
<keyword evidence="3" id="KW-1185">Reference proteome</keyword>
<organism evidence="2 3">
    <name type="scientific">Penicillium solitum</name>
    <dbReference type="NCBI Taxonomy" id="60172"/>
    <lineage>
        <taxon>Eukaryota</taxon>
        <taxon>Fungi</taxon>
        <taxon>Dikarya</taxon>
        <taxon>Ascomycota</taxon>
        <taxon>Pezizomycotina</taxon>
        <taxon>Eurotiomycetes</taxon>
        <taxon>Eurotiomycetidae</taxon>
        <taxon>Eurotiales</taxon>
        <taxon>Aspergillaceae</taxon>
        <taxon>Penicillium</taxon>
    </lineage>
</organism>
<feature type="compositionally biased region" description="Acidic residues" evidence="1">
    <location>
        <begin position="185"/>
        <end position="198"/>
    </location>
</feature>
<reference evidence="3" key="1">
    <citation type="journal article" date="2017" name="Nat. Microbiol.">
        <title>Global analysis of biosynthetic gene clusters reveals vast potential of secondary metabolite production in Penicillium species.</title>
        <authorList>
            <person name="Nielsen J.C."/>
            <person name="Grijseels S."/>
            <person name="Prigent S."/>
            <person name="Ji B."/>
            <person name="Dainat J."/>
            <person name="Nielsen K.F."/>
            <person name="Frisvad J.C."/>
            <person name="Workman M."/>
            <person name="Nielsen J."/>
        </authorList>
    </citation>
    <scope>NUCLEOTIDE SEQUENCE [LARGE SCALE GENOMIC DNA]</scope>
    <source>
        <strain evidence="3">IBT 29525</strain>
    </source>
</reference>